<gene>
    <name evidence="2" type="ORF">K491DRAFT_217070</name>
</gene>
<keyword evidence="3" id="KW-1185">Reference proteome</keyword>
<evidence type="ECO:0000313" key="2">
    <source>
        <dbReference type="EMBL" id="KAF2659181.1"/>
    </source>
</evidence>
<sequence length="223" mass="24157">MRPLLERKIPTKTWDMIMGSVQSLPVAAGFTLPDSQLADAARCEISAAQPASLQKETLAAVKAALLGFVRTTVLCMAPSLDHAIAARMRFARGFGSPGRLSARKPRRPEEQPPRPLLPATCTLSRLSSLLSQPAIHMTAHFMRQSGYHTGPWRAPLVAFHRRGAAGACVCKPPFRCTTRCDWMSCENDTRSHALIKSITCIITLSSPPSQALSSPDIGSARLT</sequence>
<dbReference type="AlphaFoldDB" id="A0A6A6TIL4"/>
<accession>A0A6A6TIL4</accession>
<evidence type="ECO:0000256" key="1">
    <source>
        <dbReference type="SAM" id="MobiDB-lite"/>
    </source>
</evidence>
<dbReference type="EMBL" id="MU004309">
    <property type="protein sequence ID" value="KAF2659181.1"/>
    <property type="molecule type" value="Genomic_DNA"/>
</dbReference>
<name>A0A6A6TIL4_9PLEO</name>
<protein>
    <submittedName>
        <fullName evidence="2">Uncharacterized protein</fullName>
    </submittedName>
</protein>
<feature type="region of interest" description="Disordered" evidence="1">
    <location>
        <begin position="96"/>
        <end position="116"/>
    </location>
</feature>
<proteinExistence type="predicted"/>
<organism evidence="2 3">
    <name type="scientific">Lophiostoma macrostomum CBS 122681</name>
    <dbReference type="NCBI Taxonomy" id="1314788"/>
    <lineage>
        <taxon>Eukaryota</taxon>
        <taxon>Fungi</taxon>
        <taxon>Dikarya</taxon>
        <taxon>Ascomycota</taxon>
        <taxon>Pezizomycotina</taxon>
        <taxon>Dothideomycetes</taxon>
        <taxon>Pleosporomycetidae</taxon>
        <taxon>Pleosporales</taxon>
        <taxon>Lophiostomataceae</taxon>
        <taxon>Lophiostoma</taxon>
    </lineage>
</organism>
<reference evidence="2" key="1">
    <citation type="journal article" date="2020" name="Stud. Mycol.">
        <title>101 Dothideomycetes genomes: a test case for predicting lifestyles and emergence of pathogens.</title>
        <authorList>
            <person name="Haridas S."/>
            <person name="Albert R."/>
            <person name="Binder M."/>
            <person name="Bloem J."/>
            <person name="Labutti K."/>
            <person name="Salamov A."/>
            <person name="Andreopoulos B."/>
            <person name="Baker S."/>
            <person name="Barry K."/>
            <person name="Bills G."/>
            <person name="Bluhm B."/>
            <person name="Cannon C."/>
            <person name="Castanera R."/>
            <person name="Culley D."/>
            <person name="Daum C."/>
            <person name="Ezra D."/>
            <person name="Gonzalez J."/>
            <person name="Henrissat B."/>
            <person name="Kuo A."/>
            <person name="Liang C."/>
            <person name="Lipzen A."/>
            <person name="Lutzoni F."/>
            <person name="Magnuson J."/>
            <person name="Mondo S."/>
            <person name="Nolan M."/>
            <person name="Ohm R."/>
            <person name="Pangilinan J."/>
            <person name="Park H.-J."/>
            <person name="Ramirez L."/>
            <person name="Alfaro M."/>
            <person name="Sun H."/>
            <person name="Tritt A."/>
            <person name="Yoshinaga Y."/>
            <person name="Zwiers L.-H."/>
            <person name="Turgeon B."/>
            <person name="Goodwin S."/>
            <person name="Spatafora J."/>
            <person name="Crous P."/>
            <person name="Grigoriev I."/>
        </authorList>
    </citation>
    <scope>NUCLEOTIDE SEQUENCE</scope>
    <source>
        <strain evidence="2">CBS 122681</strain>
    </source>
</reference>
<evidence type="ECO:0000313" key="3">
    <source>
        <dbReference type="Proteomes" id="UP000799324"/>
    </source>
</evidence>
<dbReference type="Proteomes" id="UP000799324">
    <property type="component" value="Unassembled WGS sequence"/>
</dbReference>